<evidence type="ECO:0000313" key="2">
    <source>
        <dbReference type="Proteomes" id="UP001055013"/>
    </source>
</evidence>
<protein>
    <submittedName>
        <fullName evidence="1">Uncharacterized protein</fullName>
    </submittedName>
</protein>
<dbReference type="EMBL" id="BPUR01000006">
    <property type="protein sequence ID" value="GJH17560.1"/>
    <property type="molecule type" value="Genomic_DNA"/>
</dbReference>
<reference evidence="1" key="1">
    <citation type="submission" date="2021-09" db="EMBL/GenBank/DDBJ databases">
        <title>Isolation and characterization of 3-chlorobenzoate degrading bacteria from soils in Shizuoka.</title>
        <authorList>
            <person name="Ifat A."/>
            <person name="Ogawa N."/>
            <person name="Kimbara K."/>
            <person name="Moriuchi R."/>
            <person name="Dohra H."/>
            <person name="Shintani M."/>
        </authorList>
    </citation>
    <scope>NUCLEOTIDE SEQUENCE</scope>
    <source>
        <strain evidence="1">19CS2-2</strain>
    </source>
</reference>
<name>A0ACB5QRW7_9BURK</name>
<keyword evidence="2" id="KW-1185">Reference proteome</keyword>
<organism evidence="1 2">
    <name type="scientific">Caballeronia novacaledonica</name>
    <dbReference type="NCBI Taxonomy" id="1544861"/>
    <lineage>
        <taxon>Bacteria</taxon>
        <taxon>Pseudomonadati</taxon>
        <taxon>Pseudomonadota</taxon>
        <taxon>Betaproteobacteria</taxon>
        <taxon>Burkholderiales</taxon>
        <taxon>Burkholderiaceae</taxon>
        <taxon>Caballeronia</taxon>
    </lineage>
</organism>
<accession>A0ACB5QRW7</accession>
<evidence type="ECO:0000313" key="1">
    <source>
        <dbReference type="EMBL" id="GJH17560.1"/>
    </source>
</evidence>
<gene>
    <name evidence="1" type="ORF">CBA19CS22_13480</name>
</gene>
<sequence>MSPLHALSEWLFSAHMLQHELLMLVAAPLLVIGRPLAMWLWAFPAVARMRIGAATRSRWIKRPWRFLSLPIVAWTLHAAALWCWHAPRFFETALARPGIHTLQHTSFLGSALLFWWTVFGRASEGHGAANAHAMLSLFTTMVHTGALGALLTLAPGVWYPSCMETTRALGFDPLQDQQLGGLVMWVPGGLAYLIGGLVVGARWLMRRAPPRVGVGMPREG</sequence>
<comment type="caution">
    <text evidence="1">The sequence shown here is derived from an EMBL/GenBank/DDBJ whole genome shotgun (WGS) entry which is preliminary data.</text>
</comment>
<dbReference type="Proteomes" id="UP001055013">
    <property type="component" value="Unassembled WGS sequence"/>
</dbReference>
<proteinExistence type="predicted"/>